<dbReference type="Pfam" id="PF06500">
    <property type="entry name" value="FrsA-like"/>
    <property type="match status" value="1"/>
</dbReference>
<dbReference type="Gene3D" id="3.40.50.1820">
    <property type="entry name" value="alpha/beta hydrolase"/>
    <property type="match status" value="1"/>
</dbReference>
<evidence type="ECO:0000313" key="2">
    <source>
        <dbReference type="Proteomes" id="UP000663908"/>
    </source>
</evidence>
<proteinExistence type="predicted"/>
<gene>
    <name evidence="1" type="ORF">S1361_05060</name>
</gene>
<reference evidence="1 2" key="1">
    <citation type="submission" date="2021-03" db="EMBL/GenBank/DDBJ databases">
        <title>Complete genome sequence of Streptomyces cyanogenus S136, producer of anticancer angucycline landomycin A.</title>
        <authorList>
            <person name="Hrab P."/>
            <person name="Ruckert C."/>
            <person name="Busche T."/>
            <person name="Ostash I."/>
            <person name="Kalinowski J."/>
            <person name="Fedorenko V."/>
            <person name="Yushchuk O."/>
            <person name="Ostash B."/>
        </authorList>
    </citation>
    <scope>NUCLEOTIDE SEQUENCE [LARGE SCALE GENOMIC DNA]</scope>
    <source>
        <strain evidence="1 2">S136</strain>
    </source>
</reference>
<sequence length="363" mass="39529">MNELAELKQHVAVHARGQRIADYRDILNRIRTDDGGGPGSWVGEWSRAAAVLEEHGKDLAAVKYYAMARFPYVDGPDRQEALERCVRAMDRWRGTQRSGIEPLDVQLQEGTVRCWAGGLSTSDPKPLLVVMGGIVSVKEQWAPMLAHVRRLGMAAVVAELPGTGENGLRYGAGSWRMLSGLLDAVADRADVSRTYATALSFSGHLALRCAVEDPRIRGVVTVGAPIGAFFTDHAWQKRLPRITVDTLAHMTGTVADAVPGALDEWALTREQLAGLDIPVAYVASRRDEIIPAADPELLRSGARRLDLVEFDDVHGAPHHVGEVQLWTTAALLHARGIRNAQSAVLGMLLRGQGLRRRLTGSRA</sequence>
<dbReference type="EMBL" id="CP071839">
    <property type="protein sequence ID" value="QTD96708.1"/>
    <property type="molecule type" value="Genomic_DNA"/>
</dbReference>
<dbReference type="Proteomes" id="UP000663908">
    <property type="component" value="Chromosome"/>
</dbReference>
<dbReference type="RefSeq" id="WP_208030639.1">
    <property type="nucleotide sequence ID" value="NZ_CP071839.1"/>
</dbReference>
<evidence type="ECO:0000313" key="1">
    <source>
        <dbReference type="EMBL" id="QTD96708.1"/>
    </source>
</evidence>
<protein>
    <submittedName>
        <fullName evidence="1">Fermentation/respiration switch protein</fullName>
    </submittedName>
</protein>
<organism evidence="1 2">
    <name type="scientific">Streptomyces cyanogenus</name>
    <dbReference type="NCBI Taxonomy" id="80860"/>
    <lineage>
        <taxon>Bacteria</taxon>
        <taxon>Bacillati</taxon>
        <taxon>Actinomycetota</taxon>
        <taxon>Actinomycetes</taxon>
        <taxon>Kitasatosporales</taxon>
        <taxon>Streptomycetaceae</taxon>
        <taxon>Streptomyces</taxon>
    </lineage>
</organism>
<accession>A0ABX7TM82</accession>
<keyword evidence="2" id="KW-1185">Reference proteome</keyword>
<dbReference type="InterPro" id="IPR010520">
    <property type="entry name" value="FrsA-like"/>
</dbReference>
<dbReference type="InterPro" id="IPR029058">
    <property type="entry name" value="AB_hydrolase_fold"/>
</dbReference>
<dbReference type="SUPFAM" id="SSF53474">
    <property type="entry name" value="alpha/beta-Hydrolases"/>
    <property type="match status" value="1"/>
</dbReference>
<name>A0ABX7TM82_STRCY</name>